<dbReference type="CDD" id="cd06267">
    <property type="entry name" value="PBP1_LacI_sugar_binding-like"/>
    <property type="match status" value="1"/>
</dbReference>
<dbReference type="EMBL" id="JACCCC010000001">
    <property type="protein sequence ID" value="NYE46059.1"/>
    <property type="molecule type" value="Genomic_DNA"/>
</dbReference>
<dbReference type="SUPFAM" id="SSF53822">
    <property type="entry name" value="Periplasmic binding protein-like I"/>
    <property type="match status" value="1"/>
</dbReference>
<evidence type="ECO:0000259" key="5">
    <source>
        <dbReference type="PROSITE" id="PS50932"/>
    </source>
</evidence>
<dbReference type="Pfam" id="PF13377">
    <property type="entry name" value="Peripla_BP_3"/>
    <property type="match status" value="1"/>
</dbReference>
<dbReference type="InterPro" id="IPR000843">
    <property type="entry name" value="HTH_LacI"/>
</dbReference>
<dbReference type="InterPro" id="IPR046335">
    <property type="entry name" value="LacI/GalR-like_sensor"/>
</dbReference>
<name>A0A852TPZ5_9ACTN</name>
<protein>
    <submittedName>
        <fullName evidence="6">LacI family transcriptional regulator</fullName>
    </submittedName>
</protein>
<keyword evidence="1" id="KW-0805">Transcription regulation</keyword>
<feature type="compositionally biased region" description="Basic and acidic residues" evidence="4">
    <location>
        <begin position="347"/>
        <end position="358"/>
    </location>
</feature>
<keyword evidence="7" id="KW-1185">Reference proteome</keyword>
<reference evidence="6 7" key="1">
    <citation type="submission" date="2020-07" db="EMBL/GenBank/DDBJ databases">
        <title>Sequencing the genomes of 1000 actinobacteria strains.</title>
        <authorList>
            <person name="Klenk H.-P."/>
        </authorList>
    </citation>
    <scope>NUCLEOTIDE SEQUENCE [LARGE SCALE GENOMIC DNA]</scope>
    <source>
        <strain evidence="6 7">CXB654</strain>
    </source>
</reference>
<accession>A0A852TPZ5</accession>
<dbReference type="RefSeq" id="WP_179642222.1">
    <property type="nucleotide sequence ID" value="NZ_BAAAYY010000024.1"/>
</dbReference>
<gene>
    <name evidence="6" type="ORF">HDA32_001179</name>
</gene>
<dbReference type="SMART" id="SM00354">
    <property type="entry name" value="HTH_LACI"/>
    <property type="match status" value="1"/>
</dbReference>
<dbReference type="Gene3D" id="3.40.50.2300">
    <property type="match status" value="2"/>
</dbReference>
<dbReference type="GO" id="GO:0000976">
    <property type="term" value="F:transcription cis-regulatory region binding"/>
    <property type="evidence" value="ECO:0007669"/>
    <property type="project" value="TreeGrafter"/>
</dbReference>
<feature type="domain" description="HTH lacI-type" evidence="5">
    <location>
        <begin position="4"/>
        <end position="58"/>
    </location>
</feature>
<evidence type="ECO:0000313" key="6">
    <source>
        <dbReference type="EMBL" id="NYE46059.1"/>
    </source>
</evidence>
<dbReference type="Proteomes" id="UP000589036">
    <property type="component" value="Unassembled WGS sequence"/>
</dbReference>
<sequence>MHRITIAQVAAKAGVSTATVSRALSGARPVSDEIRRRVDAAARELGYSGNTIASALRRSRTDTVGMVVPSIANPFFTSLVESVEHVLQAEGRQLFLCDSRQDTSVEEGHLRSLAARQVDGIIISPCHGTRSTPAVEAAAAAIPLVQLDRHVAGTNTDWVGVDDHESMRLLLEHLHGTGARSAAFISSTLTNSSTELRLAGFRLQTQRLAMRTRPDWILLGEYSVDWGRRATAVLLGDADLPEAIVCADDLIALGALRACRDHGVDVPGDIRITGYDDIDFAALFEPALTTISQPRDRIAAEAVRLLATAAQGGAAAAHIALAPSLVVRQSTGAGGQTGPQPMSSRSEPGEHQESSSRP</sequence>
<dbReference type="PANTHER" id="PTHR30146">
    <property type="entry name" value="LACI-RELATED TRANSCRIPTIONAL REPRESSOR"/>
    <property type="match status" value="1"/>
</dbReference>
<dbReference type="AlphaFoldDB" id="A0A852TPZ5"/>
<dbReference type="PANTHER" id="PTHR30146:SF109">
    <property type="entry name" value="HTH-TYPE TRANSCRIPTIONAL REGULATOR GALS"/>
    <property type="match status" value="1"/>
</dbReference>
<keyword evidence="3" id="KW-0804">Transcription</keyword>
<dbReference type="GO" id="GO:0003700">
    <property type="term" value="F:DNA-binding transcription factor activity"/>
    <property type="evidence" value="ECO:0007669"/>
    <property type="project" value="TreeGrafter"/>
</dbReference>
<evidence type="ECO:0000313" key="7">
    <source>
        <dbReference type="Proteomes" id="UP000589036"/>
    </source>
</evidence>
<organism evidence="6 7">
    <name type="scientific">Spinactinospora alkalitolerans</name>
    <dbReference type="NCBI Taxonomy" id="687207"/>
    <lineage>
        <taxon>Bacteria</taxon>
        <taxon>Bacillati</taxon>
        <taxon>Actinomycetota</taxon>
        <taxon>Actinomycetes</taxon>
        <taxon>Streptosporangiales</taxon>
        <taxon>Nocardiopsidaceae</taxon>
        <taxon>Spinactinospora</taxon>
    </lineage>
</organism>
<comment type="caution">
    <text evidence="6">The sequence shown here is derived from an EMBL/GenBank/DDBJ whole genome shotgun (WGS) entry which is preliminary data.</text>
</comment>
<dbReference type="Gene3D" id="1.10.260.40">
    <property type="entry name" value="lambda repressor-like DNA-binding domains"/>
    <property type="match status" value="1"/>
</dbReference>
<evidence type="ECO:0000256" key="1">
    <source>
        <dbReference type="ARBA" id="ARBA00023015"/>
    </source>
</evidence>
<evidence type="ECO:0000256" key="4">
    <source>
        <dbReference type="SAM" id="MobiDB-lite"/>
    </source>
</evidence>
<keyword evidence="2" id="KW-0238">DNA-binding</keyword>
<dbReference type="PROSITE" id="PS50932">
    <property type="entry name" value="HTH_LACI_2"/>
    <property type="match status" value="1"/>
</dbReference>
<dbReference type="CDD" id="cd01392">
    <property type="entry name" value="HTH_LacI"/>
    <property type="match status" value="1"/>
</dbReference>
<evidence type="ECO:0000256" key="3">
    <source>
        <dbReference type="ARBA" id="ARBA00023163"/>
    </source>
</evidence>
<dbReference type="Pfam" id="PF00356">
    <property type="entry name" value="LacI"/>
    <property type="match status" value="1"/>
</dbReference>
<evidence type="ECO:0000256" key="2">
    <source>
        <dbReference type="ARBA" id="ARBA00023125"/>
    </source>
</evidence>
<dbReference type="InterPro" id="IPR028082">
    <property type="entry name" value="Peripla_BP_I"/>
</dbReference>
<dbReference type="InterPro" id="IPR010982">
    <property type="entry name" value="Lambda_DNA-bd_dom_sf"/>
</dbReference>
<proteinExistence type="predicted"/>
<dbReference type="SUPFAM" id="SSF47413">
    <property type="entry name" value="lambda repressor-like DNA-binding domains"/>
    <property type="match status" value="1"/>
</dbReference>
<feature type="region of interest" description="Disordered" evidence="4">
    <location>
        <begin position="330"/>
        <end position="358"/>
    </location>
</feature>